<keyword evidence="1" id="KW-0732">Signal</keyword>
<name>A0A6B0V0E7_IXORI</name>
<proteinExistence type="predicted"/>
<accession>A0A6B0V0E7</accession>
<dbReference type="EMBL" id="GIFC01013178">
    <property type="protein sequence ID" value="MXU95261.1"/>
    <property type="molecule type" value="Transcribed_RNA"/>
</dbReference>
<reference evidence="2" key="1">
    <citation type="submission" date="2019-12" db="EMBL/GenBank/DDBJ databases">
        <title>An insight into the sialome of adult female Ixodes ricinus ticks feeding for 6 days.</title>
        <authorList>
            <person name="Perner J."/>
            <person name="Ribeiro J.M.C."/>
        </authorList>
    </citation>
    <scope>NUCLEOTIDE SEQUENCE</scope>
    <source>
        <strain evidence="2">Semi-engorged</strain>
        <tissue evidence="2">Salivary glands</tissue>
    </source>
</reference>
<feature type="signal peptide" evidence="1">
    <location>
        <begin position="1"/>
        <end position="34"/>
    </location>
</feature>
<evidence type="ECO:0000313" key="2">
    <source>
        <dbReference type="EMBL" id="MXU95261.1"/>
    </source>
</evidence>
<feature type="chain" id="PRO_5025693460" evidence="1">
    <location>
        <begin position="35"/>
        <end position="182"/>
    </location>
</feature>
<organism evidence="2">
    <name type="scientific">Ixodes ricinus</name>
    <name type="common">Common tick</name>
    <name type="synonym">Acarus ricinus</name>
    <dbReference type="NCBI Taxonomy" id="34613"/>
    <lineage>
        <taxon>Eukaryota</taxon>
        <taxon>Metazoa</taxon>
        <taxon>Ecdysozoa</taxon>
        <taxon>Arthropoda</taxon>
        <taxon>Chelicerata</taxon>
        <taxon>Arachnida</taxon>
        <taxon>Acari</taxon>
        <taxon>Parasitiformes</taxon>
        <taxon>Ixodida</taxon>
        <taxon>Ixodoidea</taxon>
        <taxon>Ixodidae</taxon>
        <taxon>Ixodinae</taxon>
        <taxon>Ixodes</taxon>
    </lineage>
</organism>
<sequence length="182" mass="19407">MAVGMHLLLLRVFGPIVGSLWTAASLDIVEPVLALWHMTLLRLHAPSLEVSQGVPSSLDLEAGLLLFEAVAAASSVVVAPPAERLRTVVALERCTGDFFVHPRSRDELGVVGRRRVDGQRDGQPVAGVPGGSSKLGWPRGRPGDVVDGLTLALRVVREQKLGHGVAEAHFAVLVLQVDRVEV</sequence>
<evidence type="ECO:0000256" key="1">
    <source>
        <dbReference type="SAM" id="SignalP"/>
    </source>
</evidence>
<protein>
    <submittedName>
        <fullName evidence="2">Putative secreted protein</fullName>
    </submittedName>
</protein>
<dbReference type="AlphaFoldDB" id="A0A6B0V0E7"/>